<dbReference type="VEuPathDB" id="FungiDB:PV06_08001"/>
<dbReference type="OrthoDB" id="1263307at2759"/>
<sequence length="267" mass="28878">MSTLEDRKIEKPVIVIVPASFSPPSLYRDVVERLGDTGFKTIVIDLPSIGSRAPLAGATMTDDVNCIRSITNELVDDGKDIILVMHSYGGICGTESTKGVSKVEREKLRKEGGIIRLLYISSPVPEVGGSIASQMGANMPDFITVEGDYLVAEPNGCARTNFSDLPSARGIELAKTMLVHSAVSFTGTLTHPGYQDTPVSYLVCEEDQAVPVEVQKSIIARIQKESGHGVDIQFCKSGHFPSVSRTEEVVRNIRRAAGETLREITTL</sequence>
<dbReference type="InterPro" id="IPR029058">
    <property type="entry name" value="AB_hydrolase_fold"/>
</dbReference>
<feature type="domain" description="AB hydrolase-1" evidence="1">
    <location>
        <begin position="14"/>
        <end position="251"/>
    </location>
</feature>
<dbReference type="STRING" id="215243.A0A0D2DEC4"/>
<evidence type="ECO:0000259" key="1">
    <source>
        <dbReference type="Pfam" id="PF12697"/>
    </source>
</evidence>
<protein>
    <recommendedName>
        <fullName evidence="1">AB hydrolase-1 domain-containing protein</fullName>
    </recommendedName>
</protein>
<dbReference type="EMBL" id="KN847338">
    <property type="protein sequence ID" value="KIW40830.1"/>
    <property type="molecule type" value="Genomic_DNA"/>
</dbReference>
<evidence type="ECO:0000313" key="3">
    <source>
        <dbReference type="Proteomes" id="UP000053342"/>
    </source>
</evidence>
<dbReference type="Gene3D" id="3.40.50.1820">
    <property type="entry name" value="alpha/beta hydrolase"/>
    <property type="match status" value="1"/>
</dbReference>
<dbReference type="InterPro" id="IPR052897">
    <property type="entry name" value="Sec-Metab_Biosynth_Hydrolase"/>
</dbReference>
<dbReference type="GeneID" id="27360075"/>
<dbReference type="PANTHER" id="PTHR37017">
    <property type="entry name" value="AB HYDROLASE-1 DOMAIN-CONTAINING PROTEIN-RELATED"/>
    <property type="match status" value="1"/>
</dbReference>
<evidence type="ECO:0000313" key="2">
    <source>
        <dbReference type="EMBL" id="KIW40830.1"/>
    </source>
</evidence>
<name>A0A0D2DEC4_9EURO</name>
<organism evidence="2 3">
    <name type="scientific">Exophiala oligosperma</name>
    <dbReference type="NCBI Taxonomy" id="215243"/>
    <lineage>
        <taxon>Eukaryota</taxon>
        <taxon>Fungi</taxon>
        <taxon>Dikarya</taxon>
        <taxon>Ascomycota</taxon>
        <taxon>Pezizomycotina</taxon>
        <taxon>Eurotiomycetes</taxon>
        <taxon>Chaetothyriomycetidae</taxon>
        <taxon>Chaetothyriales</taxon>
        <taxon>Herpotrichiellaceae</taxon>
        <taxon>Exophiala</taxon>
    </lineage>
</organism>
<dbReference type="HOGENOM" id="CLU_046066_1_0_1"/>
<dbReference type="InterPro" id="IPR000073">
    <property type="entry name" value="AB_hydrolase_1"/>
</dbReference>
<reference evidence="2 3" key="1">
    <citation type="submission" date="2015-01" db="EMBL/GenBank/DDBJ databases">
        <title>The Genome Sequence of Exophiala oligosperma CBS72588.</title>
        <authorList>
            <consortium name="The Broad Institute Genomics Platform"/>
            <person name="Cuomo C."/>
            <person name="de Hoog S."/>
            <person name="Gorbushina A."/>
            <person name="Stielow B."/>
            <person name="Teixiera M."/>
            <person name="Abouelleil A."/>
            <person name="Chapman S.B."/>
            <person name="Priest M."/>
            <person name="Young S.K."/>
            <person name="Wortman J."/>
            <person name="Nusbaum C."/>
            <person name="Birren B."/>
        </authorList>
    </citation>
    <scope>NUCLEOTIDE SEQUENCE [LARGE SCALE GENOMIC DNA]</scope>
    <source>
        <strain evidence="2 3">CBS 72588</strain>
    </source>
</reference>
<accession>A0A0D2DEC4</accession>
<dbReference type="RefSeq" id="XP_016261046.1">
    <property type="nucleotide sequence ID" value="XM_016409292.1"/>
</dbReference>
<proteinExistence type="predicted"/>
<dbReference type="SUPFAM" id="SSF53474">
    <property type="entry name" value="alpha/beta-Hydrolases"/>
    <property type="match status" value="1"/>
</dbReference>
<dbReference type="Proteomes" id="UP000053342">
    <property type="component" value="Unassembled WGS sequence"/>
</dbReference>
<gene>
    <name evidence="2" type="ORF">PV06_08001</name>
</gene>
<dbReference type="PANTHER" id="PTHR37017:SF13">
    <property type="entry name" value="AB HYDROLASE-1 DOMAIN-CONTAINING PROTEIN"/>
    <property type="match status" value="1"/>
</dbReference>
<dbReference type="Pfam" id="PF12697">
    <property type="entry name" value="Abhydrolase_6"/>
    <property type="match status" value="1"/>
</dbReference>
<dbReference type="AlphaFoldDB" id="A0A0D2DEC4"/>
<keyword evidence="3" id="KW-1185">Reference proteome</keyword>